<feature type="compositionally biased region" description="Polar residues" evidence="2">
    <location>
        <begin position="142"/>
        <end position="151"/>
    </location>
</feature>
<keyword evidence="5" id="KW-1185">Reference proteome</keyword>
<feature type="region of interest" description="Disordered" evidence="2">
    <location>
        <begin position="142"/>
        <end position="168"/>
    </location>
</feature>
<dbReference type="Pfam" id="PF13738">
    <property type="entry name" value="Pyr_redox_3"/>
    <property type="match status" value="1"/>
</dbReference>
<dbReference type="PANTHER" id="PTHR43539">
    <property type="entry name" value="FLAVIN-BINDING MONOOXYGENASE-LIKE PROTEIN (AFU_ORTHOLOGUE AFUA_4G09220)"/>
    <property type="match status" value="1"/>
</dbReference>
<evidence type="ECO:0000256" key="3">
    <source>
        <dbReference type="SAM" id="SignalP"/>
    </source>
</evidence>
<dbReference type="PANTHER" id="PTHR43539:SF23">
    <property type="entry name" value="FAD-DEPENDENT OXIDOREDUCTASE DOMAIN-CONTAINING PROTEIN 2"/>
    <property type="match status" value="1"/>
</dbReference>
<dbReference type="GO" id="GO:0004497">
    <property type="term" value="F:monooxygenase activity"/>
    <property type="evidence" value="ECO:0007669"/>
    <property type="project" value="TreeGrafter"/>
</dbReference>
<feature type="chain" id="PRO_5024431336" evidence="3">
    <location>
        <begin position="22"/>
        <end position="381"/>
    </location>
</feature>
<dbReference type="AlphaFoldDB" id="A0A5N5TB22"/>
<feature type="signal peptide" evidence="3">
    <location>
        <begin position="1"/>
        <end position="21"/>
    </location>
</feature>
<reference evidence="4 5" key="1">
    <citation type="journal article" date="2019" name="PLoS Biol.">
        <title>Sex chromosomes control vertical transmission of feminizing Wolbachia symbionts in an isopod.</title>
        <authorList>
            <person name="Becking T."/>
            <person name="Chebbi M.A."/>
            <person name="Giraud I."/>
            <person name="Moumen B."/>
            <person name="Laverre T."/>
            <person name="Caubet Y."/>
            <person name="Peccoud J."/>
            <person name="Gilbert C."/>
            <person name="Cordaux R."/>
        </authorList>
    </citation>
    <scope>NUCLEOTIDE SEQUENCE [LARGE SCALE GENOMIC DNA]</scope>
    <source>
        <strain evidence="4">ANa2</strain>
        <tissue evidence="4">Whole body excluding digestive tract and cuticle</tissue>
    </source>
</reference>
<evidence type="ECO:0000313" key="5">
    <source>
        <dbReference type="Proteomes" id="UP000326759"/>
    </source>
</evidence>
<dbReference type="OrthoDB" id="6479369at2759"/>
<evidence type="ECO:0000313" key="4">
    <source>
        <dbReference type="EMBL" id="KAB7503854.1"/>
    </source>
</evidence>
<sequence>MGSTVLTFIFIFSLTVMDLQCKKLTEPEYTHYDKSFYTKTYTSLDFRMGLIDTKIDSLSSFNSKDSFIKFSNFTTFCPQYFNVSDKNLTKYVASKEPKLIFSKCGSQQTKIPIAPTTETSATTTPKTTNNVQNYLHPLNLLKNDNQPTKSLNNNNHNQQNGKLNTIQNSSRYKYQQGDKQQTPKLNTENQKPTNQYFHEYCVIGAGPAGLQMGYFLSKAKRDYIILEKNNISGIKLISINKRFTGNTNQEFQLRHDWNSLLSDREDLLFRHFSSDFFPHADAMVDYLNEFKRKLDLKVSFNVDVRNLRRIKKSDRNFSIFEMEDQNGRKFTCRYVILATGLWKPNKPPFKGENFVEGYEDISLDTRKYEGKNVLILGRGNR</sequence>
<dbReference type="GO" id="GO:0036503">
    <property type="term" value="P:ERAD pathway"/>
    <property type="evidence" value="ECO:0007669"/>
    <property type="project" value="TreeGrafter"/>
</dbReference>
<name>A0A5N5TB22_9CRUS</name>
<dbReference type="Proteomes" id="UP000326759">
    <property type="component" value="Unassembled WGS sequence"/>
</dbReference>
<proteinExistence type="predicted"/>
<dbReference type="Gene3D" id="3.50.50.60">
    <property type="entry name" value="FAD/NAD(P)-binding domain"/>
    <property type="match status" value="1"/>
</dbReference>
<keyword evidence="1" id="KW-0560">Oxidoreductase</keyword>
<accession>A0A5N5TB22</accession>
<organism evidence="4 5">
    <name type="scientific">Armadillidium nasatum</name>
    <dbReference type="NCBI Taxonomy" id="96803"/>
    <lineage>
        <taxon>Eukaryota</taxon>
        <taxon>Metazoa</taxon>
        <taxon>Ecdysozoa</taxon>
        <taxon>Arthropoda</taxon>
        <taxon>Crustacea</taxon>
        <taxon>Multicrustacea</taxon>
        <taxon>Malacostraca</taxon>
        <taxon>Eumalacostraca</taxon>
        <taxon>Peracarida</taxon>
        <taxon>Isopoda</taxon>
        <taxon>Oniscidea</taxon>
        <taxon>Crinocheta</taxon>
        <taxon>Armadillidiidae</taxon>
        <taxon>Armadillidium</taxon>
    </lineage>
</organism>
<dbReference type="GO" id="GO:0050660">
    <property type="term" value="F:flavin adenine dinucleotide binding"/>
    <property type="evidence" value="ECO:0007669"/>
    <property type="project" value="TreeGrafter"/>
</dbReference>
<evidence type="ECO:0000256" key="2">
    <source>
        <dbReference type="SAM" id="MobiDB-lite"/>
    </source>
</evidence>
<dbReference type="SUPFAM" id="SSF51905">
    <property type="entry name" value="FAD/NAD(P)-binding domain"/>
    <property type="match status" value="1"/>
</dbReference>
<keyword evidence="3" id="KW-0732">Signal</keyword>
<dbReference type="PRINTS" id="PR00469">
    <property type="entry name" value="PNDRDTASEII"/>
</dbReference>
<dbReference type="InterPro" id="IPR050982">
    <property type="entry name" value="Auxin_biosynth/cation_transpt"/>
</dbReference>
<comment type="caution">
    <text evidence="4">The sequence shown here is derived from an EMBL/GenBank/DDBJ whole genome shotgun (WGS) entry which is preliminary data.</text>
</comment>
<gene>
    <name evidence="4" type="ORF">Anas_10171</name>
</gene>
<evidence type="ECO:0000256" key="1">
    <source>
        <dbReference type="ARBA" id="ARBA00023002"/>
    </source>
</evidence>
<dbReference type="GO" id="GO:0005788">
    <property type="term" value="C:endoplasmic reticulum lumen"/>
    <property type="evidence" value="ECO:0007669"/>
    <property type="project" value="TreeGrafter"/>
</dbReference>
<dbReference type="InterPro" id="IPR036188">
    <property type="entry name" value="FAD/NAD-bd_sf"/>
</dbReference>
<protein>
    <submittedName>
        <fullName evidence="4">Uncharacterized protein</fullName>
    </submittedName>
</protein>
<dbReference type="EMBL" id="SEYY01004314">
    <property type="protein sequence ID" value="KAB7503854.1"/>
    <property type="molecule type" value="Genomic_DNA"/>
</dbReference>